<keyword evidence="3" id="KW-1185">Reference proteome</keyword>
<reference evidence="3" key="1">
    <citation type="submission" date="2014-03" db="EMBL/GenBank/DDBJ databases">
        <title>The Genome Sequence of Puccinia striiformis f. sp. tritici PST-78.</title>
        <authorList>
            <consortium name="The Broad Institute Genome Sequencing Platform"/>
            <person name="Cuomo C."/>
            <person name="Hulbert S."/>
            <person name="Chen X."/>
            <person name="Walker B."/>
            <person name="Young S.K."/>
            <person name="Zeng Q."/>
            <person name="Gargeya S."/>
            <person name="Fitzgerald M."/>
            <person name="Haas B."/>
            <person name="Abouelleil A."/>
            <person name="Alvarado L."/>
            <person name="Arachchi H.M."/>
            <person name="Berlin A.M."/>
            <person name="Chapman S.B."/>
            <person name="Goldberg J."/>
            <person name="Griggs A."/>
            <person name="Gujja S."/>
            <person name="Hansen M."/>
            <person name="Howarth C."/>
            <person name="Imamovic A."/>
            <person name="Larimer J."/>
            <person name="McCowan C."/>
            <person name="Montmayeur A."/>
            <person name="Murphy C."/>
            <person name="Neiman D."/>
            <person name="Pearson M."/>
            <person name="Priest M."/>
            <person name="Roberts A."/>
            <person name="Saif S."/>
            <person name="Shea T."/>
            <person name="Sisk P."/>
            <person name="Sykes S."/>
            <person name="Wortman J."/>
            <person name="Nusbaum C."/>
            <person name="Birren B."/>
        </authorList>
    </citation>
    <scope>NUCLEOTIDE SEQUENCE [LARGE SCALE GENOMIC DNA]</scope>
    <source>
        <strain evidence="3">race PST-78</strain>
    </source>
</reference>
<dbReference type="STRING" id="1165861.A0A0L0V637"/>
<sequence>MKRIWDTKLDHEQLFGPLPPPTRRRPGPSILDRRRKLQLRQLSKLPPLPPSPPPTPPDQPNNPIDINTLLDNINQDLDRIHITNHNPSSSAPRPTNPPSFPPDLNRPPSPFISTVSHIFTQFLA</sequence>
<accession>A0A0L0V637</accession>
<feature type="region of interest" description="Disordered" evidence="1">
    <location>
        <begin position="79"/>
        <end position="109"/>
    </location>
</feature>
<feature type="region of interest" description="Disordered" evidence="1">
    <location>
        <begin position="1"/>
        <end position="67"/>
    </location>
</feature>
<evidence type="ECO:0000256" key="1">
    <source>
        <dbReference type="SAM" id="MobiDB-lite"/>
    </source>
</evidence>
<feature type="compositionally biased region" description="Pro residues" evidence="1">
    <location>
        <begin position="94"/>
        <end position="109"/>
    </location>
</feature>
<proteinExistence type="predicted"/>
<feature type="compositionally biased region" description="Pro residues" evidence="1">
    <location>
        <begin position="46"/>
        <end position="60"/>
    </location>
</feature>
<dbReference type="AlphaFoldDB" id="A0A0L0V637"/>
<evidence type="ECO:0000313" key="2">
    <source>
        <dbReference type="EMBL" id="KNE94738.1"/>
    </source>
</evidence>
<feature type="compositionally biased region" description="Basic and acidic residues" evidence="1">
    <location>
        <begin position="1"/>
        <end position="13"/>
    </location>
</feature>
<gene>
    <name evidence="2" type="ORF">PSTG_11926</name>
</gene>
<dbReference type="EMBL" id="AJIL01000110">
    <property type="protein sequence ID" value="KNE94738.1"/>
    <property type="molecule type" value="Genomic_DNA"/>
</dbReference>
<dbReference type="Proteomes" id="UP000054564">
    <property type="component" value="Unassembled WGS sequence"/>
</dbReference>
<name>A0A0L0V637_9BASI</name>
<comment type="caution">
    <text evidence="2">The sequence shown here is derived from an EMBL/GenBank/DDBJ whole genome shotgun (WGS) entry which is preliminary data.</text>
</comment>
<evidence type="ECO:0000313" key="3">
    <source>
        <dbReference type="Proteomes" id="UP000054564"/>
    </source>
</evidence>
<feature type="compositionally biased region" description="Polar residues" evidence="1">
    <location>
        <begin position="83"/>
        <end position="93"/>
    </location>
</feature>
<organism evidence="2 3">
    <name type="scientific">Puccinia striiformis f. sp. tritici PST-78</name>
    <dbReference type="NCBI Taxonomy" id="1165861"/>
    <lineage>
        <taxon>Eukaryota</taxon>
        <taxon>Fungi</taxon>
        <taxon>Dikarya</taxon>
        <taxon>Basidiomycota</taxon>
        <taxon>Pucciniomycotina</taxon>
        <taxon>Pucciniomycetes</taxon>
        <taxon>Pucciniales</taxon>
        <taxon>Pucciniaceae</taxon>
        <taxon>Puccinia</taxon>
    </lineage>
</organism>
<protein>
    <submittedName>
        <fullName evidence="2">Uncharacterized protein</fullName>
    </submittedName>
</protein>